<dbReference type="EMBL" id="JARVKF010000279">
    <property type="protein sequence ID" value="KAK9419957.1"/>
    <property type="molecule type" value="Genomic_DNA"/>
</dbReference>
<protein>
    <submittedName>
        <fullName evidence="2">Uncharacterized protein</fullName>
    </submittedName>
</protein>
<organism evidence="2 3">
    <name type="scientific">Seiridium unicorne</name>
    <dbReference type="NCBI Taxonomy" id="138068"/>
    <lineage>
        <taxon>Eukaryota</taxon>
        <taxon>Fungi</taxon>
        <taxon>Dikarya</taxon>
        <taxon>Ascomycota</taxon>
        <taxon>Pezizomycotina</taxon>
        <taxon>Sordariomycetes</taxon>
        <taxon>Xylariomycetidae</taxon>
        <taxon>Amphisphaeriales</taxon>
        <taxon>Sporocadaceae</taxon>
        <taxon>Seiridium</taxon>
    </lineage>
</organism>
<keyword evidence="1" id="KW-0732">Signal</keyword>
<keyword evidence="3" id="KW-1185">Reference proteome</keyword>
<accession>A0ABR2UZB7</accession>
<sequence>MQFQATIVSLVALVFANGAMGAAVDTRAALIATDAYSACNCPNNCSHKQGDSCKYKDGPSTNSDTISGHCYYPNSNPYASLSCIPS</sequence>
<gene>
    <name evidence="2" type="ORF">SUNI508_06963</name>
</gene>
<evidence type="ECO:0000313" key="2">
    <source>
        <dbReference type="EMBL" id="KAK9419957.1"/>
    </source>
</evidence>
<evidence type="ECO:0000256" key="1">
    <source>
        <dbReference type="SAM" id="SignalP"/>
    </source>
</evidence>
<proteinExistence type="predicted"/>
<feature type="signal peptide" evidence="1">
    <location>
        <begin position="1"/>
        <end position="21"/>
    </location>
</feature>
<dbReference type="Proteomes" id="UP001408356">
    <property type="component" value="Unassembled WGS sequence"/>
</dbReference>
<evidence type="ECO:0000313" key="3">
    <source>
        <dbReference type="Proteomes" id="UP001408356"/>
    </source>
</evidence>
<comment type="caution">
    <text evidence="2">The sequence shown here is derived from an EMBL/GenBank/DDBJ whole genome shotgun (WGS) entry which is preliminary data.</text>
</comment>
<reference evidence="2 3" key="1">
    <citation type="journal article" date="2024" name="J. Plant Pathol.">
        <title>Sequence and assembly of the genome of Seiridium unicorne, isolate CBS 538.82, causal agent of cypress canker disease.</title>
        <authorList>
            <person name="Scali E."/>
            <person name="Rocca G.D."/>
            <person name="Danti R."/>
            <person name="Garbelotto M."/>
            <person name="Barberini S."/>
            <person name="Baroncelli R."/>
            <person name="Emiliani G."/>
        </authorList>
    </citation>
    <scope>NUCLEOTIDE SEQUENCE [LARGE SCALE GENOMIC DNA]</scope>
    <source>
        <strain evidence="2 3">BM-138-508</strain>
    </source>
</reference>
<feature type="chain" id="PRO_5046773593" evidence="1">
    <location>
        <begin position="22"/>
        <end position="86"/>
    </location>
</feature>
<name>A0ABR2UZB7_9PEZI</name>